<proteinExistence type="predicted"/>
<dbReference type="EMBL" id="QTSX02003598">
    <property type="protein sequence ID" value="KAJ9069995.1"/>
    <property type="molecule type" value="Genomic_DNA"/>
</dbReference>
<sequence length="107" mass="12163">MLHLMRHVNLDQVTNLQSLYHEAEKAEQTSNTPIRPRLERERDPKTLIRQDAPIVLHLAIITTMMQAINVMVDSIMPGIVRPSKKAQKAGKPVSKLTELTDLNQMVD</sequence>
<comment type="caution">
    <text evidence="1">The sequence shown here is derived from an EMBL/GenBank/DDBJ whole genome shotgun (WGS) entry which is preliminary data.</text>
</comment>
<organism evidence="1 2">
    <name type="scientific">Entomophthora muscae</name>
    <dbReference type="NCBI Taxonomy" id="34485"/>
    <lineage>
        <taxon>Eukaryota</taxon>
        <taxon>Fungi</taxon>
        <taxon>Fungi incertae sedis</taxon>
        <taxon>Zoopagomycota</taxon>
        <taxon>Entomophthoromycotina</taxon>
        <taxon>Entomophthoromycetes</taxon>
        <taxon>Entomophthorales</taxon>
        <taxon>Entomophthoraceae</taxon>
        <taxon>Entomophthora</taxon>
    </lineage>
</organism>
<dbReference type="Proteomes" id="UP001165960">
    <property type="component" value="Unassembled WGS sequence"/>
</dbReference>
<name>A0ACC2T5Y8_9FUNG</name>
<keyword evidence="2" id="KW-1185">Reference proteome</keyword>
<evidence type="ECO:0000313" key="2">
    <source>
        <dbReference type="Proteomes" id="UP001165960"/>
    </source>
</evidence>
<accession>A0ACC2T5Y8</accession>
<reference evidence="1" key="1">
    <citation type="submission" date="2022-04" db="EMBL/GenBank/DDBJ databases">
        <title>Genome of the entomopathogenic fungus Entomophthora muscae.</title>
        <authorList>
            <person name="Elya C."/>
            <person name="Lovett B.R."/>
            <person name="Lee E."/>
            <person name="Macias A.M."/>
            <person name="Hajek A.E."/>
            <person name="De Bivort B.L."/>
            <person name="Kasson M.T."/>
            <person name="De Fine Licht H.H."/>
            <person name="Stajich J.E."/>
        </authorList>
    </citation>
    <scope>NUCLEOTIDE SEQUENCE</scope>
    <source>
        <strain evidence="1">Berkeley</strain>
    </source>
</reference>
<gene>
    <name evidence="1" type="ORF">DSO57_1013099</name>
</gene>
<evidence type="ECO:0000313" key="1">
    <source>
        <dbReference type="EMBL" id="KAJ9069995.1"/>
    </source>
</evidence>
<protein>
    <submittedName>
        <fullName evidence="1">Uncharacterized protein</fullName>
    </submittedName>
</protein>